<gene>
    <name evidence="8" type="ORF">D9Q98_002063</name>
</gene>
<dbReference type="GO" id="GO:0005634">
    <property type="term" value="C:nucleus"/>
    <property type="evidence" value="ECO:0007669"/>
    <property type="project" value="UniProtKB-SubCell"/>
</dbReference>
<keyword evidence="5" id="KW-0469">Meiosis</keyword>
<feature type="region of interest" description="Disordered" evidence="6">
    <location>
        <begin position="478"/>
        <end position="550"/>
    </location>
</feature>
<evidence type="ECO:0000256" key="1">
    <source>
        <dbReference type="ARBA" id="ARBA00004123"/>
    </source>
</evidence>
<proteinExistence type="predicted"/>
<evidence type="ECO:0000256" key="2">
    <source>
        <dbReference type="ARBA" id="ARBA00004286"/>
    </source>
</evidence>
<dbReference type="InterPro" id="IPR051294">
    <property type="entry name" value="HORMA_MeioticProgression"/>
</dbReference>
<dbReference type="PROSITE" id="PS50815">
    <property type="entry name" value="HORMA"/>
    <property type="match status" value="1"/>
</dbReference>
<keyword evidence="3" id="KW-0158">Chromosome</keyword>
<dbReference type="InterPro" id="IPR003511">
    <property type="entry name" value="HORMA_dom"/>
</dbReference>
<feature type="compositionally biased region" description="Low complexity" evidence="6">
    <location>
        <begin position="528"/>
        <end position="542"/>
    </location>
</feature>
<evidence type="ECO:0000259" key="7">
    <source>
        <dbReference type="PROSITE" id="PS50815"/>
    </source>
</evidence>
<dbReference type="OrthoDB" id="1928087at2759"/>
<keyword evidence="4" id="KW-0539">Nucleus</keyword>
<sequence>MQRAGKAAAQAQAVREAEITAQESLELTKALLRVAVHHVSYLRGIFPEDNYRKVDMKNLDNMEVYMLDPRCAEAKRLHDWVQGGVGDALERRYLRKVFFGFSRDREGKDLLEEYIFTFSYDDNGEVHMAAGGRSSRGKRFSTKEAAAAAARAKGPTLSQVKYQVCRLMRMLVEVTNTLEQVPEERYLFMKLTYTDDTPEEYEPPMFGPAPDGGVACFSRMPFVMEVGKVEGLNIKCGLAVKSLLDTVDGWGEDNDLPVADDNSLFFQDTTARPSHTTRSGQNSGAQDASMGGGFSCAGASKWTPTKGRSEAAAGQPTKARGPGEAAAPEPAAAPASTTSSEPHRQQVGEVLGWVLGRPMEEVHVLDALARFSHIPSCDIDACFAILQRRGVLVPAGEADSYRVVKPAAAAAGSGPTAQPATAAAALQPTEPAAAAAMMEAAEAMGRLQVGMDSQQGGMFEAPGTQATVSVAGKRCRMEAAEEQGRGEAPQQLLFPDTQEQSQNGVKRPKKASMVDDPIQQGRPKRVRPAAAAVPGQASAAPVRRSTRHMH</sequence>
<evidence type="ECO:0000256" key="5">
    <source>
        <dbReference type="ARBA" id="ARBA00023254"/>
    </source>
</evidence>
<protein>
    <recommendedName>
        <fullName evidence="7">HORMA domain-containing protein</fullName>
    </recommendedName>
</protein>
<dbReference type="Pfam" id="PF02301">
    <property type="entry name" value="HORMA"/>
    <property type="match status" value="1"/>
</dbReference>
<keyword evidence="9" id="KW-1185">Reference proteome</keyword>
<evidence type="ECO:0000313" key="8">
    <source>
        <dbReference type="EMBL" id="KAI3436006.1"/>
    </source>
</evidence>
<dbReference type="GO" id="GO:0051321">
    <property type="term" value="P:meiotic cell cycle"/>
    <property type="evidence" value="ECO:0007669"/>
    <property type="project" value="UniProtKB-KW"/>
</dbReference>
<dbReference type="PANTHER" id="PTHR48225">
    <property type="entry name" value="HORMA DOMAIN-CONTAINING PROTEIN 1"/>
    <property type="match status" value="1"/>
</dbReference>
<evidence type="ECO:0000256" key="3">
    <source>
        <dbReference type="ARBA" id="ARBA00022454"/>
    </source>
</evidence>
<feature type="compositionally biased region" description="Low complexity" evidence="6">
    <location>
        <begin position="322"/>
        <end position="340"/>
    </location>
</feature>
<evidence type="ECO:0000256" key="4">
    <source>
        <dbReference type="ARBA" id="ARBA00023242"/>
    </source>
</evidence>
<feature type="region of interest" description="Disordered" evidence="6">
    <location>
        <begin position="271"/>
        <end position="290"/>
    </location>
</feature>
<dbReference type="EMBL" id="SIDB01000002">
    <property type="protein sequence ID" value="KAI3436006.1"/>
    <property type="molecule type" value="Genomic_DNA"/>
</dbReference>
<evidence type="ECO:0000313" key="9">
    <source>
        <dbReference type="Proteomes" id="UP001055712"/>
    </source>
</evidence>
<evidence type="ECO:0000256" key="6">
    <source>
        <dbReference type="SAM" id="MobiDB-lite"/>
    </source>
</evidence>
<dbReference type="InterPro" id="IPR036570">
    <property type="entry name" value="HORMA_dom_sf"/>
</dbReference>
<dbReference type="PANTHER" id="PTHR48225:SF7">
    <property type="entry name" value="MEIOSIS-SPECIFIC PROTEIN HOP1"/>
    <property type="match status" value="1"/>
</dbReference>
<dbReference type="GO" id="GO:0005694">
    <property type="term" value="C:chromosome"/>
    <property type="evidence" value="ECO:0007669"/>
    <property type="project" value="UniProtKB-SubCell"/>
</dbReference>
<dbReference type="Proteomes" id="UP001055712">
    <property type="component" value="Unassembled WGS sequence"/>
</dbReference>
<reference evidence="8" key="2">
    <citation type="submission" date="2020-11" db="EMBL/GenBank/DDBJ databases">
        <authorList>
            <person name="Cecchin M."/>
            <person name="Marcolungo L."/>
            <person name="Rossato M."/>
            <person name="Girolomoni L."/>
            <person name="Cosentino E."/>
            <person name="Cuine S."/>
            <person name="Li-Beisson Y."/>
            <person name="Delledonne M."/>
            <person name="Ballottari M."/>
        </authorList>
    </citation>
    <scope>NUCLEOTIDE SEQUENCE</scope>
    <source>
        <strain evidence="8">211/11P</strain>
        <tissue evidence="8">Whole cell</tissue>
    </source>
</reference>
<comment type="subcellular location">
    <subcellularLocation>
        <location evidence="2">Chromosome</location>
    </subcellularLocation>
    <subcellularLocation>
        <location evidence="1">Nucleus</location>
    </subcellularLocation>
</comment>
<feature type="region of interest" description="Disordered" evidence="6">
    <location>
        <begin position="295"/>
        <end position="344"/>
    </location>
</feature>
<accession>A0A9D4Z0D4</accession>
<feature type="domain" description="HORMA" evidence="7">
    <location>
        <begin position="22"/>
        <end position="240"/>
    </location>
</feature>
<name>A0A9D4Z0D4_CHLVU</name>
<organism evidence="8 9">
    <name type="scientific">Chlorella vulgaris</name>
    <name type="common">Green alga</name>
    <dbReference type="NCBI Taxonomy" id="3077"/>
    <lineage>
        <taxon>Eukaryota</taxon>
        <taxon>Viridiplantae</taxon>
        <taxon>Chlorophyta</taxon>
        <taxon>core chlorophytes</taxon>
        <taxon>Trebouxiophyceae</taxon>
        <taxon>Chlorellales</taxon>
        <taxon>Chlorellaceae</taxon>
        <taxon>Chlorella clade</taxon>
        <taxon>Chlorella</taxon>
    </lineage>
</organism>
<comment type="caution">
    <text evidence="8">The sequence shown here is derived from an EMBL/GenBank/DDBJ whole genome shotgun (WGS) entry which is preliminary data.</text>
</comment>
<reference evidence="8" key="1">
    <citation type="journal article" date="2019" name="Plant J.">
        <title>Chlorella vulgaris genome assembly and annotation reveals the molecular basis for metabolic acclimation to high light conditions.</title>
        <authorList>
            <person name="Cecchin M."/>
            <person name="Marcolungo L."/>
            <person name="Rossato M."/>
            <person name="Girolomoni L."/>
            <person name="Cosentino E."/>
            <person name="Cuine S."/>
            <person name="Li-Beisson Y."/>
            <person name="Delledonne M."/>
            <person name="Ballottari M."/>
        </authorList>
    </citation>
    <scope>NUCLEOTIDE SEQUENCE</scope>
    <source>
        <strain evidence="8">211/11P</strain>
    </source>
</reference>
<dbReference type="AlphaFoldDB" id="A0A9D4Z0D4"/>
<dbReference type="Gene3D" id="3.30.900.10">
    <property type="entry name" value="HORMA domain"/>
    <property type="match status" value="1"/>
</dbReference>
<feature type="compositionally biased region" description="Polar residues" evidence="6">
    <location>
        <begin position="271"/>
        <end position="286"/>
    </location>
</feature>
<dbReference type="SUPFAM" id="SSF56019">
    <property type="entry name" value="The spindle assembly checkpoint protein mad2"/>
    <property type="match status" value="1"/>
</dbReference>